<protein>
    <submittedName>
        <fullName evidence="2">Uncharacterized protein</fullName>
    </submittedName>
</protein>
<dbReference type="EMBL" id="MN739230">
    <property type="protein sequence ID" value="QHS94704.1"/>
    <property type="molecule type" value="Genomic_DNA"/>
</dbReference>
<name>A0A6C0BSW3_9ZZZZ</name>
<proteinExistence type="predicted"/>
<evidence type="ECO:0000313" key="2">
    <source>
        <dbReference type="EMBL" id="QHS94704.1"/>
    </source>
</evidence>
<dbReference type="AlphaFoldDB" id="A0A6C0BSW3"/>
<feature type="compositionally biased region" description="Acidic residues" evidence="1">
    <location>
        <begin position="198"/>
        <end position="208"/>
    </location>
</feature>
<evidence type="ECO:0000256" key="1">
    <source>
        <dbReference type="SAM" id="MobiDB-lite"/>
    </source>
</evidence>
<organism evidence="2">
    <name type="scientific">viral metagenome</name>
    <dbReference type="NCBI Taxonomy" id="1070528"/>
    <lineage>
        <taxon>unclassified sequences</taxon>
        <taxon>metagenomes</taxon>
        <taxon>organismal metagenomes</taxon>
    </lineage>
</organism>
<sequence length="208" mass="23591">MVLIHRDNGIDKDNSATMATSKKIRAHDSRQKSVLGGNDVPITSSRWSKLSFWNASVVFESRSASSKKSSKGGSSVASDLEYEARLVDKLATEHASREEWTKRILNGIVRNEHVNAFIDRSTNWPKIKKREYKQGITMAEMTTILMEHRAALIEWIEKQNEMKKAQKVKTKTIVETVVSEEASEPEAPEPEIVISNDDAPDDWEDLEY</sequence>
<reference evidence="2" key="1">
    <citation type="journal article" date="2020" name="Nature">
        <title>Giant virus diversity and host interactions through global metagenomics.</title>
        <authorList>
            <person name="Schulz F."/>
            <person name="Roux S."/>
            <person name="Paez-Espino D."/>
            <person name="Jungbluth S."/>
            <person name="Walsh D.A."/>
            <person name="Denef V.J."/>
            <person name="McMahon K.D."/>
            <person name="Konstantinidis K.T."/>
            <person name="Eloe-Fadrosh E.A."/>
            <person name="Kyrpides N.C."/>
            <person name="Woyke T."/>
        </authorList>
    </citation>
    <scope>NUCLEOTIDE SEQUENCE</scope>
    <source>
        <strain evidence="2">GVMAG-M-3300018416-45</strain>
    </source>
</reference>
<feature type="region of interest" description="Disordered" evidence="1">
    <location>
        <begin position="178"/>
        <end position="208"/>
    </location>
</feature>
<accession>A0A6C0BSW3</accession>